<dbReference type="InterPro" id="IPR001810">
    <property type="entry name" value="F-box_dom"/>
</dbReference>
<dbReference type="RefSeq" id="XP_044545001.1">
    <property type="nucleotide sequence ID" value="XM_044698943.1"/>
</dbReference>
<dbReference type="PRINTS" id="PR00449">
    <property type="entry name" value="RASTRNSFRMNG"/>
</dbReference>
<dbReference type="AlphaFoldDB" id="A0AA88GE73"/>
<dbReference type="PANTHER" id="PTHR24072">
    <property type="entry name" value="RHO FAMILY GTPASE"/>
    <property type="match status" value="1"/>
</dbReference>
<evidence type="ECO:0000313" key="4">
    <source>
        <dbReference type="EMBL" id="KAG2377739.1"/>
    </source>
</evidence>
<dbReference type="GeneID" id="68101278"/>
<protein>
    <recommendedName>
        <fullName evidence="3">F-box domain-containing protein</fullName>
    </recommendedName>
</protein>
<keyword evidence="5" id="KW-1185">Reference proteome</keyword>
<dbReference type="SUPFAM" id="SSF81383">
    <property type="entry name" value="F-box domain"/>
    <property type="match status" value="1"/>
</dbReference>
<dbReference type="GO" id="GO:0007264">
    <property type="term" value="P:small GTPase-mediated signal transduction"/>
    <property type="evidence" value="ECO:0007669"/>
    <property type="project" value="InterPro"/>
</dbReference>
<dbReference type="Pfam" id="PF00646">
    <property type="entry name" value="F-box"/>
    <property type="match status" value="1"/>
</dbReference>
<comment type="caution">
    <text evidence="4">The sequence shown here is derived from an EMBL/GenBank/DDBJ whole genome shotgun (WGS) entry which is preliminary data.</text>
</comment>
<proteinExistence type="predicted"/>
<evidence type="ECO:0000313" key="5">
    <source>
        <dbReference type="Proteomes" id="UP000816034"/>
    </source>
</evidence>
<sequence>MLLVRKIFRTLFHSSSSFSSSSKPLHSLFQQYLCDDVVRIILSFLSIHDFTTLQLVSKSFRLSQLACEDCCWKDYYFQRMEIFKYEMKLLRLYCVPHEDRNHDVIPNYFSDQCQMSSNFRYHLIELMKHVESCTHRQMKEFESAIMVSYKDMIPKFCNLCQFYSSHELKQQFEFSNLMNSLKTMDEKLLFRVAVIGDKRAGKSSFIDPHGKFGVFTLTTGQVKIQYQDATFQMLDIPGLKFFARTAVCTNAHLICLCFNVLDENNVKDLYQWISDLQEKRKPQIPIILVACKTDLRSRKDICRGLRMKHFWEPLSSKMGESLARALGCVTYIETSAFCNQGFEDLGEIFAKALVAHNYDRIGTIDKKLM</sequence>
<reference evidence="4 5" key="1">
    <citation type="journal article" date="2018" name="BMC Genomics">
        <title>The genome of Naegleria lovaniensis, the basis for a comparative approach to unravel pathogenicity factors of the human pathogenic amoeba N. fowleri.</title>
        <authorList>
            <person name="Liechti N."/>
            <person name="Schurch N."/>
            <person name="Bruggmann R."/>
            <person name="Wittwer M."/>
        </authorList>
    </citation>
    <scope>NUCLEOTIDE SEQUENCE [LARGE SCALE GENOMIC DNA]</scope>
    <source>
        <strain evidence="4 5">ATCC 30569</strain>
    </source>
</reference>
<dbReference type="SMART" id="SM00175">
    <property type="entry name" value="RAB"/>
    <property type="match status" value="1"/>
</dbReference>
<name>A0AA88GE73_NAELO</name>
<dbReference type="SUPFAM" id="SSF52540">
    <property type="entry name" value="P-loop containing nucleoside triphosphate hydrolases"/>
    <property type="match status" value="1"/>
</dbReference>
<keyword evidence="2" id="KW-0342">GTP-binding</keyword>
<dbReference type="SMART" id="SM00174">
    <property type="entry name" value="RHO"/>
    <property type="match status" value="1"/>
</dbReference>
<organism evidence="4 5">
    <name type="scientific">Naegleria lovaniensis</name>
    <name type="common">Amoeba</name>
    <dbReference type="NCBI Taxonomy" id="51637"/>
    <lineage>
        <taxon>Eukaryota</taxon>
        <taxon>Discoba</taxon>
        <taxon>Heterolobosea</taxon>
        <taxon>Tetramitia</taxon>
        <taxon>Eutetramitia</taxon>
        <taxon>Vahlkampfiidae</taxon>
        <taxon>Naegleria</taxon>
    </lineage>
</organism>
<keyword evidence="1" id="KW-0547">Nucleotide-binding</keyword>
<dbReference type="InterPro" id="IPR036047">
    <property type="entry name" value="F-box-like_dom_sf"/>
</dbReference>
<dbReference type="CDD" id="cd09917">
    <property type="entry name" value="F-box_SF"/>
    <property type="match status" value="1"/>
</dbReference>
<dbReference type="Pfam" id="PF00071">
    <property type="entry name" value="Ras"/>
    <property type="match status" value="1"/>
</dbReference>
<dbReference type="InterPro" id="IPR001806">
    <property type="entry name" value="Small_GTPase"/>
</dbReference>
<evidence type="ECO:0000256" key="2">
    <source>
        <dbReference type="ARBA" id="ARBA00023134"/>
    </source>
</evidence>
<evidence type="ECO:0000256" key="1">
    <source>
        <dbReference type="ARBA" id="ARBA00022741"/>
    </source>
</evidence>
<dbReference type="SMART" id="SM00173">
    <property type="entry name" value="RAS"/>
    <property type="match status" value="1"/>
</dbReference>
<dbReference type="Gene3D" id="1.20.1280.50">
    <property type="match status" value="1"/>
</dbReference>
<feature type="domain" description="F-box" evidence="3">
    <location>
        <begin position="33"/>
        <end position="61"/>
    </location>
</feature>
<dbReference type="Proteomes" id="UP000816034">
    <property type="component" value="Unassembled WGS sequence"/>
</dbReference>
<dbReference type="InterPro" id="IPR003578">
    <property type="entry name" value="Small_GTPase_Rho"/>
</dbReference>
<dbReference type="InterPro" id="IPR027417">
    <property type="entry name" value="P-loop_NTPase"/>
</dbReference>
<dbReference type="Gene3D" id="3.40.50.300">
    <property type="entry name" value="P-loop containing nucleotide triphosphate hydrolases"/>
    <property type="match status" value="1"/>
</dbReference>
<evidence type="ECO:0000259" key="3">
    <source>
        <dbReference type="Pfam" id="PF00646"/>
    </source>
</evidence>
<dbReference type="EMBL" id="PYSW02000036">
    <property type="protein sequence ID" value="KAG2377739.1"/>
    <property type="molecule type" value="Genomic_DNA"/>
</dbReference>
<accession>A0AA88GE73</accession>
<dbReference type="GO" id="GO:0005525">
    <property type="term" value="F:GTP binding"/>
    <property type="evidence" value="ECO:0007669"/>
    <property type="project" value="UniProtKB-KW"/>
</dbReference>
<gene>
    <name evidence="4" type="ORF">C9374_008824</name>
</gene>
<dbReference type="GO" id="GO:0003924">
    <property type="term" value="F:GTPase activity"/>
    <property type="evidence" value="ECO:0007669"/>
    <property type="project" value="InterPro"/>
</dbReference>